<feature type="region of interest" description="Disordered" evidence="1">
    <location>
        <begin position="425"/>
        <end position="468"/>
    </location>
</feature>
<dbReference type="OrthoDB" id="2285833at2759"/>
<feature type="region of interest" description="Disordered" evidence="1">
    <location>
        <begin position="99"/>
        <end position="139"/>
    </location>
</feature>
<organism evidence="2 3">
    <name type="scientific">Mucor plumbeus</name>
    <dbReference type="NCBI Taxonomy" id="97098"/>
    <lineage>
        <taxon>Eukaryota</taxon>
        <taxon>Fungi</taxon>
        <taxon>Fungi incertae sedis</taxon>
        <taxon>Mucoromycota</taxon>
        <taxon>Mucoromycotina</taxon>
        <taxon>Mucoromycetes</taxon>
        <taxon>Mucorales</taxon>
        <taxon>Mucorineae</taxon>
        <taxon>Mucoraceae</taxon>
        <taxon>Mucor</taxon>
    </lineage>
</organism>
<feature type="compositionally biased region" description="Basic and acidic residues" evidence="1">
    <location>
        <begin position="455"/>
        <end position="468"/>
    </location>
</feature>
<comment type="caution">
    <text evidence="2">The sequence shown here is derived from an EMBL/GenBank/DDBJ whole genome shotgun (WGS) entry which is preliminary data.</text>
</comment>
<evidence type="ECO:0000313" key="3">
    <source>
        <dbReference type="Proteomes" id="UP000650833"/>
    </source>
</evidence>
<keyword evidence="3" id="KW-1185">Reference proteome</keyword>
<dbReference type="EMBL" id="JAEPRC010000003">
    <property type="protein sequence ID" value="KAG2215811.1"/>
    <property type="molecule type" value="Genomic_DNA"/>
</dbReference>
<feature type="compositionally biased region" description="Basic and acidic residues" evidence="1">
    <location>
        <begin position="425"/>
        <end position="446"/>
    </location>
</feature>
<evidence type="ECO:0000256" key="1">
    <source>
        <dbReference type="SAM" id="MobiDB-lite"/>
    </source>
</evidence>
<gene>
    <name evidence="2" type="ORF">INT46_007434</name>
</gene>
<evidence type="ECO:0000313" key="2">
    <source>
        <dbReference type="EMBL" id="KAG2215811.1"/>
    </source>
</evidence>
<proteinExistence type="predicted"/>
<protein>
    <submittedName>
        <fullName evidence="2">Uncharacterized protein</fullName>
    </submittedName>
</protein>
<reference evidence="2" key="1">
    <citation type="submission" date="2020-12" db="EMBL/GenBank/DDBJ databases">
        <title>Metabolic potential, ecology and presence of endohyphal bacteria is reflected in genomic diversity of Mucoromycotina.</title>
        <authorList>
            <person name="Muszewska A."/>
            <person name="Okrasinska A."/>
            <person name="Steczkiewicz K."/>
            <person name="Drgas O."/>
            <person name="Orlowska M."/>
            <person name="Perlinska-Lenart U."/>
            <person name="Aleksandrzak-Piekarczyk T."/>
            <person name="Szatraj K."/>
            <person name="Zielenkiewicz U."/>
            <person name="Pilsyk S."/>
            <person name="Malc E."/>
            <person name="Mieczkowski P."/>
            <person name="Kruszewska J.S."/>
            <person name="Biernat P."/>
            <person name="Pawlowska J."/>
        </authorList>
    </citation>
    <scope>NUCLEOTIDE SEQUENCE</scope>
    <source>
        <strain evidence="2">CBS 226.32</strain>
    </source>
</reference>
<accession>A0A8H7VA87</accession>
<dbReference type="AlphaFoldDB" id="A0A8H7VA87"/>
<dbReference type="Proteomes" id="UP000650833">
    <property type="component" value="Unassembled WGS sequence"/>
</dbReference>
<feature type="compositionally biased region" description="Acidic residues" evidence="1">
    <location>
        <begin position="106"/>
        <end position="136"/>
    </location>
</feature>
<sequence>MNALEAQFNIRLSNSIKQCKSQGYDKLYEAFLNGTRLPKGVVINAAESIDVGAASIESFLRNECKKTKKKSVEYWTDYVRKNFITTKLSISNIEAGTSSTGNIRVDDDDDDDDDNSNDDVDEEEEDNDEDTGEYEEGTQYRACSASLRPVLRSDLSQQVQSLFASTINDNMQSVSDYLSDFSNQVFKMILIFNEYNFVLENHAVSLVAHEGNKISQVLPEGYLEKDASVAKPLDSKCLEDEEFKANYDKMFQDPHLELIHSTFYGAKGTQDSSLKTYPLNKAIVDVLGHDEVNLYKDLSSHVTKMARQLYYTNLHNMWSDKTIVNKLLTRLLRFLLIIHLCPDQDNGFKANKAKHQDKGKKATRRVTNCRIPEERISLLRMVRNGRRRLFANEEKKRTKYLQKGKELSASLCQRRLDTYRQVLEREREERDSGRKEKLEKKRGREGDNDDDVEDALVRDDINTEKTKDTPRRRIGQLLQVTRSALFQKQTVTRSYFEMELKNLDDKEFETIIKIVNFVKPYIPDKDNYHHFQYQLPFVLMANQVLRSIGYDGQVVKLMPIIQPTALHSFLIDTTTLYALFCSTQCRQRMFILDFKGNRIKQGLALANKDAVFSAFFNINQLKKITSSYGLEFVNRIHILPGLKTIRIYGALDYIQQHQKKPEAINKPIAQDKDEDDTLNALKSRRSILETLFKERRKELDQFILTAKSVRASKRDWKNKVADRDKYYREAEMTKLKKRELMVGIRDVRQDLQSLKRQIYEYRNPSTPLTSTTSPNPFIINSKPCHQKVEECMLDTDMNLDDLVFSGTDNGIIKTTETVYFDINRFTFHLELYNRFQILEDAMDTDDTYNLECMKLPLSLTIGPKEINQGSGLASYTKSIVQKKKSTIEGHAVLDEEEKLSNYSLHQCQTVGELQEAISHHCNAREKLRSFYYSNSQCKQRRRLELKKRIFYDKLAADERKSSSAKRPIMMIGDRGYGIGSRIKKHQRFGGHWKESRHGHYTPTLITNEYNSSQTCLFCYSKLSHPISIVAGKIKTINGSFVCLNQKCPNAFEVVCRDQVSALAIGLAGVAQLLFGVTFPCFDEKSNYTNRIKFNDSALDFLYRKQRMGSPLDGGNTL</sequence>
<name>A0A8H7VA87_9FUNG</name>